<comment type="similarity">
    <text evidence="2 8">Belongs to the carbamoyltransferase HypF family.</text>
</comment>
<evidence type="ECO:0000259" key="10">
    <source>
        <dbReference type="PROSITE" id="PS51160"/>
    </source>
</evidence>
<dbReference type="GO" id="GO:0003998">
    <property type="term" value="F:acylphosphatase activity"/>
    <property type="evidence" value="ECO:0007669"/>
    <property type="project" value="UniProtKB-EC"/>
</dbReference>
<dbReference type="GO" id="GO:0016743">
    <property type="term" value="F:carboxyl- or carbamoyltransferase activity"/>
    <property type="evidence" value="ECO:0007669"/>
    <property type="project" value="UniProtKB-UniRule"/>
</dbReference>
<dbReference type="PROSITE" id="PS00150">
    <property type="entry name" value="ACYLPHOSPHATASE_1"/>
    <property type="match status" value="1"/>
</dbReference>
<keyword evidence="4" id="KW-0479">Metal-binding</keyword>
<evidence type="ECO:0000256" key="3">
    <source>
        <dbReference type="ARBA" id="ARBA00022598"/>
    </source>
</evidence>
<dbReference type="PANTHER" id="PTHR42959:SF1">
    <property type="entry name" value="CARBAMOYLTRANSFERASE HYPF"/>
    <property type="match status" value="1"/>
</dbReference>
<comment type="catalytic activity">
    <reaction evidence="9">
        <text>an acyl phosphate + H2O = a carboxylate + phosphate + H(+)</text>
        <dbReference type="Rhea" id="RHEA:14965"/>
        <dbReference type="ChEBI" id="CHEBI:15377"/>
        <dbReference type="ChEBI" id="CHEBI:15378"/>
        <dbReference type="ChEBI" id="CHEBI:29067"/>
        <dbReference type="ChEBI" id="CHEBI:43474"/>
        <dbReference type="ChEBI" id="CHEBI:59918"/>
        <dbReference type="EC" id="3.6.1.7"/>
    </reaction>
</comment>
<feature type="active site" evidence="9">
    <location>
        <position position="45"/>
    </location>
</feature>
<comment type="catalytic activity">
    <reaction evidence="7">
        <text>C-terminal L-cysteinyl-[HypE protein] + carbamoyl phosphate + ATP + H2O = C-terminal S-carboxamide-L-cysteinyl-[HypE protein] + AMP + phosphate + diphosphate + H(+)</text>
        <dbReference type="Rhea" id="RHEA:55636"/>
        <dbReference type="Rhea" id="RHEA-COMP:14247"/>
        <dbReference type="Rhea" id="RHEA-COMP:14392"/>
        <dbReference type="ChEBI" id="CHEBI:15377"/>
        <dbReference type="ChEBI" id="CHEBI:15378"/>
        <dbReference type="ChEBI" id="CHEBI:30616"/>
        <dbReference type="ChEBI" id="CHEBI:33019"/>
        <dbReference type="ChEBI" id="CHEBI:43474"/>
        <dbReference type="ChEBI" id="CHEBI:58228"/>
        <dbReference type="ChEBI" id="CHEBI:76913"/>
        <dbReference type="ChEBI" id="CHEBI:139126"/>
        <dbReference type="ChEBI" id="CHEBI:456215"/>
    </reaction>
</comment>
<name>A0A7J3I5V0_9CREN</name>
<dbReference type="InterPro" id="IPR017968">
    <property type="entry name" value="Acylphosphatase_CS"/>
</dbReference>
<dbReference type="Pfam" id="PF07503">
    <property type="entry name" value="zf-HYPF"/>
    <property type="match status" value="2"/>
</dbReference>
<evidence type="ECO:0000256" key="5">
    <source>
        <dbReference type="ARBA" id="ARBA00022771"/>
    </source>
</evidence>
<dbReference type="InterPro" id="IPR051060">
    <property type="entry name" value="Carbamoyltrans_HypF-like"/>
</dbReference>
<dbReference type="InterPro" id="IPR011125">
    <property type="entry name" value="Znf_HypF"/>
</dbReference>
<dbReference type="SUPFAM" id="SSF54975">
    <property type="entry name" value="Acylphosphatase/BLUF domain-like"/>
    <property type="match status" value="1"/>
</dbReference>
<dbReference type="Pfam" id="PF22521">
    <property type="entry name" value="HypF_C_2"/>
    <property type="match status" value="1"/>
</dbReference>
<reference evidence="12" key="1">
    <citation type="journal article" date="2020" name="mSystems">
        <title>Genome- and Community-Level Interaction Insights into Carbon Utilization and Element Cycling Functions of Hydrothermarchaeota in Hydrothermal Sediment.</title>
        <authorList>
            <person name="Zhou Z."/>
            <person name="Liu Y."/>
            <person name="Xu W."/>
            <person name="Pan J."/>
            <person name="Luo Z.H."/>
            <person name="Li M."/>
        </authorList>
    </citation>
    <scope>NUCLEOTIDE SEQUENCE [LARGE SCALE GENOMIC DNA]</scope>
    <source>
        <strain evidence="12">SpSt-618</strain>
    </source>
</reference>
<dbReference type="PANTHER" id="PTHR42959">
    <property type="entry name" value="CARBAMOYLTRANSFERASE"/>
    <property type="match status" value="1"/>
</dbReference>
<gene>
    <name evidence="12" type="primary">hypF</name>
    <name evidence="12" type="ORF">ENT87_00320</name>
</gene>
<evidence type="ECO:0000256" key="7">
    <source>
        <dbReference type="ARBA" id="ARBA00048220"/>
    </source>
</evidence>
<dbReference type="InterPro" id="IPR001792">
    <property type="entry name" value="Acylphosphatase-like_dom"/>
</dbReference>
<dbReference type="EMBL" id="DTAI01000011">
    <property type="protein sequence ID" value="HGN35987.1"/>
    <property type="molecule type" value="Genomic_DNA"/>
</dbReference>
<dbReference type="PROSITE" id="PS51163">
    <property type="entry name" value="YRDC"/>
    <property type="match status" value="1"/>
</dbReference>
<keyword evidence="5" id="KW-0863">Zinc-finger</keyword>
<evidence type="ECO:0000256" key="1">
    <source>
        <dbReference type="ARBA" id="ARBA00004711"/>
    </source>
</evidence>
<dbReference type="InterPro" id="IPR006070">
    <property type="entry name" value="Sua5-like_dom"/>
</dbReference>
<evidence type="ECO:0000313" key="12">
    <source>
        <dbReference type="EMBL" id="HGN35987.1"/>
    </source>
</evidence>
<evidence type="ECO:0000256" key="9">
    <source>
        <dbReference type="PROSITE-ProRule" id="PRU00520"/>
    </source>
</evidence>
<dbReference type="InterPro" id="IPR004421">
    <property type="entry name" value="Carbamoyltransferase_HypF"/>
</dbReference>
<dbReference type="GO" id="GO:0016874">
    <property type="term" value="F:ligase activity"/>
    <property type="evidence" value="ECO:0007669"/>
    <property type="project" value="UniProtKB-UniRule"/>
</dbReference>
<feature type="domain" description="YrdC-like" evidence="11">
    <location>
        <begin position="210"/>
        <end position="396"/>
    </location>
</feature>
<dbReference type="EC" id="6.2.-.-" evidence="8"/>
<dbReference type="Pfam" id="PF01300">
    <property type="entry name" value="Sua5_yciO_yrdC"/>
    <property type="match status" value="1"/>
</dbReference>
<dbReference type="InterPro" id="IPR017945">
    <property type="entry name" value="DHBP_synth_RibB-like_a/b_dom"/>
</dbReference>
<dbReference type="PIRSF" id="PIRSF006256">
    <property type="entry name" value="CMPcnvr_hdrg_mat"/>
    <property type="match status" value="1"/>
</dbReference>
<keyword evidence="12" id="KW-0808">Transferase</keyword>
<evidence type="ECO:0000256" key="4">
    <source>
        <dbReference type="ARBA" id="ARBA00022723"/>
    </source>
</evidence>
<dbReference type="Gene3D" id="3.30.420.360">
    <property type="match status" value="1"/>
</dbReference>
<feature type="domain" description="Acylphosphatase-like" evidence="10">
    <location>
        <begin position="12"/>
        <end position="99"/>
    </location>
</feature>
<protein>
    <recommendedName>
        <fullName evidence="8">Carbamoyltransferase</fullName>
        <ecNumber evidence="8">6.2.-.-</ecNumber>
    </recommendedName>
</protein>
<evidence type="ECO:0000256" key="2">
    <source>
        <dbReference type="ARBA" id="ARBA00008097"/>
    </source>
</evidence>
<dbReference type="UniPathway" id="UPA00335"/>
<dbReference type="GO" id="GO:0051604">
    <property type="term" value="P:protein maturation"/>
    <property type="evidence" value="ECO:0007669"/>
    <property type="project" value="TreeGrafter"/>
</dbReference>
<dbReference type="InterPro" id="IPR036046">
    <property type="entry name" value="Acylphosphatase-like_dom_sf"/>
</dbReference>
<dbReference type="GO" id="GO:0003725">
    <property type="term" value="F:double-stranded RNA binding"/>
    <property type="evidence" value="ECO:0007669"/>
    <property type="project" value="InterPro"/>
</dbReference>
<dbReference type="InterPro" id="IPR041440">
    <property type="entry name" value="HypF_C"/>
</dbReference>
<evidence type="ECO:0000256" key="8">
    <source>
        <dbReference type="PIRNR" id="PIRNR006256"/>
    </source>
</evidence>
<evidence type="ECO:0000256" key="6">
    <source>
        <dbReference type="ARBA" id="ARBA00022833"/>
    </source>
</evidence>
<keyword evidence="6" id="KW-0862">Zinc</keyword>
<dbReference type="NCBIfam" id="TIGR00143">
    <property type="entry name" value="hypF"/>
    <property type="match status" value="1"/>
</dbReference>
<dbReference type="InterPro" id="IPR055128">
    <property type="entry name" value="HypF_C_2"/>
</dbReference>
<evidence type="ECO:0000259" key="11">
    <source>
        <dbReference type="PROSITE" id="PS51163"/>
    </source>
</evidence>
<dbReference type="PROSITE" id="PS51160">
    <property type="entry name" value="ACYLPHOSPHATASE_3"/>
    <property type="match status" value="1"/>
</dbReference>
<comment type="caution">
    <text evidence="12">The sequence shown here is derived from an EMBL/GenBank/DDBJ whole genome shotgun (WGS) entry which is preliminary data.</text>
</comment>
<dbReference type="GO" id="GO:0008270">
    <property type="term" value="F:zinc ion binding"/>
    <property type="evidence" value="ECO:0007669"/>
    <property type="project" value="UniProtKB-KW"/>
</dbReference>
<keyword evidence="9" id="KW-0378">Hydrolase</keyword>
<organism evidence="12">
    <name type="scientific">Ignisphaera aggregans</name>
    <dbReference type="NCBI Taxonomy" id="334771"/>
    <lineage>
        <taxon>Archaea</taxon>
        <taxon>Thermoproteota</taxon>
        <taxon>Thermoprotei</taxon>
        <taxon>Desulfurococcales</taxon>
        <taxon>Desulfurococcaceae</taxon>
        <taxon>Ignisphaera</taxon>
    </lineage>
</organism>
<dbReference type="Pfam" id="PF17788">
    <property type="entry name" value="HypF_C"/>
    <property type="match status" value="1"/>
</dbReference>
<dbReference type="AlphaFoldDB" id="A0A7J3I5V0"/>
<dbReference type="Pfam" id="PF00708">
    <property type="entry name" value="Acylphosphatase"/>
    <property type="match status" value="1"/>
</dbReference>
<accession>A0A7J3I5V0</accession>
<dbReference type="Gene3D" id="3.30.110.120">
    <property type="match status" value="1"/>
</dbReference>
<sequence length="779" mass="86230">MGVVLGCRDVRAVKIRIVGTVQGVGFRPFIYRLATSLNLKGYVVNLGGSEVEIHVEGEENQIEIFISRLTTEKPPPAKIVSIEIREVEPQYFASFKILRSSKSLSARSSIPPDVAICRDCINEIYTEGSRFYRYPWNSCAWCGPRFSMMYDIPYDRENTAMFKFKLCEECSKEYSDSSNIRRFHAQGISCSRCGPKTFVYRSSGERIYVEDPVSFIAQKILEGCIVAIKGIGGYHIACLATRDDVVLELRSRKRRPSQPFALMAKDFDIVNRIAIPPPGARELLESPQRPIVVMPKRPGSPLSEYVAPALSTIGVMLPYTGFQVMLLNTTPDGFLIMTSGNVHGKPMCTDLECIFSELVDVVDYVVEHERQIVHRVDDSVIRFTDGVPVFLRRARGYAPEWIETQVELLEGVAVGAELQTAGAVGFENKVVLTQFIGDIDEPAQLEDLEKELRWFIKVYRLNPMFIALDKHPLYHNRSAAKKLAREFGAELIEVQHHHAHIASVMGEVGVSKDEEVVGIAIDGTGYGDDGGIWGGEVITASYRDYMRTGSLEPFILPGGDSSAIYPVKSLISIMASAGYSEDEVLDTLDKMDLFKGLPHGRKEGEVIYYLSKSGKGMVTTSIGRVLDAFSALLNICTFRSYEGEPPIKLEAVADIGKDLGYTPRLRSFGDRIIVSVSDMLRWVLDNIGKERKEDIATTIQRGFGRALGEAALVSLKGRRNAKQYIVIGGGAAANTHIVRGVKEVLKEYGVDVILPRRLPPSDGGIAFGQIIIASSKAGK</sequence>
<dbReference type="SUPFAM" id="SSF55821">
    <property type="entry name" value="YrdC/RibB"/>
    <property type="match status" value="1"/>
</dbReference>
<proteinExistence type="inferred from homology"/>
<dbReference type="Gene3D" id="3.30.420.40">
    <property type="match status" value="1"/>
</dbReference>
<dbReference type="Gene3D" id="3.90.870.50">
    <property type="match status" value="1"/>
</dbReference>
<keyword evidence="3" id="KW-0436">Ligase</keyword>
<comment type="pathway">
    <text evidence="1">Protein modification; [NiFe] hydrogenase maturation.</text>
</comment>
<feature type="active site" evidence="9">
    <location>
        <position position="27"/>
    </location>
</feature>